<evidence type="ECO:0000313" key="4">
    <source>
        <dbReference type="EMBL" id="MFC6835998.1"/>
    </source>
</evidence>
<dbReference type="EMBL" id="JBHSXM010000001">
    <property type="protein sequence ID" value="MFC6835998.1"/>
    <property type="molecule type" value="Genomic_DNA"/>
</dbReference>
<organism evidence="4 5">
    <name type="scientific">Halomarina ordinaria</name>
    <dbReference type="NCBI Taxonomy" id="3033939"/>
    <lineage>
        <taxon>Archaea</taxon>
        <taxon>Methanobacteriati</taxon>
        <taxon>Methanobacteriota</taxon>
        <taxon>Stenosarchaea group</taxon>
        <taxon>Halobacteria</taxon>
        <taxon>Halobacteriales</taxon>
        <taxon>Natronomonadaceae</taxon>
        <taxon>Halomarina</taxon>
    </lineage>
</organism>
<evidence type="ECO:0000256" key="2">
    <source>
        <dbReference type="PROSITE-ProRule" id="PRU00335"/>
    </source>
</evidence>
<proteinExistence type="predicted"/>
<dbReference type="AlphaFoldDB" id="A0ABD5UAZ9"/>
<evidence type="ECO:0000313" key="5">
    <source>
        <dbReference type="Proteomes" id="UP001596406"/>
    </source>
</evidence>
<dbReference type="RefSeq" id="WP_304447692.1">
    <property type="nucleotide sequence ID" value="NZ_JARRAH010000001.1"/>
</dbReference>
<evidence type="ECO:0000259" key="3">
    <source>
        <dbReference type="PROSITE" id="PS50977"/>
    </source>
</evidence>
<dbReference type="Gene3D" id="1.10.357.10">
    <property type="entry name" value="Tetracycline Repressor, domain 2"/>
    <property type="match status" value="1"/>
</dbReference>
<reference evidence="4 5" key="1">
    <citation type="journal article" date="2019" name="Int. J. Syst. Evol. Microbiol.">
        <title>The Global Catalogue of Microorganisms (GCM) 10K type strain sequencing project: providing services to taxonomists for standard genome sequencing and annotation.</title>
        <authorList>
            <consortium name="The Broad Institute Genomics Platform"/>
            <consortium name="The Broad Institute Genome Sequencing Center for Infectious Disease"/>
            <person name="Wu L."/>
            <person name="Ma J."/>
        </authorList>
    </citation>
    <scope>NUCLEOTIDE SEQUENCE [LARGE SCALE GENOMIC DNA]</scope>
    <source>
        <strain evidence="4 5">PSRA2</strain>
    </source>
</reference>
<dbReference type="InterPro" id="IPR001647">
    <property type="entry name" value="HTH_TetR"/>
</dbReference>
<dbReference type="InterPro" id="IPR050624">
    <property type="entry name" value="HTH-type_Tx_Regulator"/>
</dbReference>
<feature type="DNA-binding region" description="H-T-H motif" evidence="2">
    <location>
        <begin position="33"/>
        <end position="52"/>
    </location>
</feature>
<protein>
    <submittedName>
        <fullName evidence="4">TetR/AcrR family transcriptional regulator</fullName>
    </submittedName>
</protein>
<name>A0ABD5UAZ9_9EURY</name>
<dbReference type="PROSITE" id="PS50977">
    <property type="entry name" value="HTH_TETR_2"/>
    <property type="match status" value="1"/>
</dbReference>
<dbReference type="PANTHER" id="PTHR43479">
    <property type="entry name" value="ACREF/ENVCD OPERON REPRESSOR-RELATED"/>
    <property type="match status" value="1"/>
</dbReference>
<dbReference type="GO" id="GO:0003677">
    <property type="term" value="F:DNA binding"/>
    <property type="evidence" value="ECO:0007669"/>
    <property type="project" value="UniProtKB-UniRule"/>
</dbReference>
<keyword evidence="1 2" id="KW-0238">DNA-binding</keyword>
<dbReference type="PANTHER" id="PTHR43479:SF11">
    <property type="entry name" value="ACREF_ENVCD OPERON REPRESSOR-RELATED"/>
    <property type="match status" value="1"/>
</dbReference>
<dbReference type="InterPro" id="IPR009057">
    <property type="entry name" value="Homeodomain-like_sf"/>
</dbReference>
<dbReference type="Pfam" id="PF00440">
    <property type="entry name" value="TetR_N"/>
    <property type="match status" value="1"/>
</dbReference>
<evidence type="ECO:0000256" key="1">
    <source>
        <dbReference type="ARBA" id="ARBA00023125"/>
    </source>
</evidence>
<accession>A0ABD5UAZ9</accession>
<dbReference type="SUPFAM" id="SSF46689">
    <property type="entry name" value="Homeodomain-like"/>
    <property type="match status" value="1"/>
</dbReference>
<keyword evidence="5" id="KW-1185">Reference proteome</keyword>
<dbReference type="Proteomes" id="UP001596406">
    <property type="component" value="Unassembled WGS sequence"/>
</dbReference>
<comment type="caution">
    <text evidence="4">The sequence shown here is derived from an EMBL/GenBank/DDBJ whole genome shotgun (WGS) entry which is preliminary data.</text>
</comment>
<gene>
    <name evidence="4" type="ORF">ACFQHK_05695</name>
</gene>
<feature type="domain" description="HTH tetR-type" evidence="3">
    <location>
        <begin position="10"/>
        <end position="70"/>
    </location>
</feature>
<sequence>MHGFSDEERVRIRERLLETGREMLLTYGPKKTNVADITEPVGIAKSTFYRFFDSKDELYLEVVQREFDQLTACIDEELADVEDPCEGLERLFGCYRDFAEGNPLVQRLLTRDDYRETFRNVPPETVERVQREALADIVPHVERLQARTDGPLARRDPVVVLMLMGTVGQMVLYREEYEEYGEGYYEEVQDLLVTSLARGLTAG</sequence>